<dbReference type="EMBL" id="MU001757">
    <property type="protein sequence ID" value="KAF2799884.1"/>
    <property type="molecule type" value="Genomic_DNA"/>
</dbReference>
<evidence type="ECO:0000256" key="1">
    <source>
        <dbReference type="SAM" id="SignalP"/>
    </source>
</evidence>
<dbReference type="InterPro" id="IPR018620">
    <property type="entry name" value="Ubiquitin3-bd_protein_But2_C"/>
</dbReference>
<dbReference type="Proteomes" id="UP000799757">
    <property type="component" value="Unassembled WGS sequence"/>
</dbReference>
<accession>A0A6A6XVT9</accession>
<evidence type="ECO:0000313" key="3">
    <source>
        <dbReference type="EMBL" id="KAF2799884.1"/>
    </source>
</evidence>
<sequence>MRFLSLIPALYGLQTVSAALISRNFPHLIVPVNANTPDTVYGTKYEANIEQTVHTEISFDVPSNGAISCKLGFAFSLDPNIGAPWYVWGDSPFSFNISTIDRPINKDTDTWNNHPKPVYWVATVDVEPSGRITISGGYVNCWKGRPVQFLLYPASNAPGGIKWFELNNPLHGITFDMYDATE</sequence>
<reference evidence="3" key="1">
    <citation type="journal article" date="2020" name="Stud. Mycol.">
        <title>101 Dothideomycetes genomes: a test case for predicting lifestyles and emergence of pathogens.</title>
        <authorList>
            <person name="Haridas S."/>
            <person name="Albert R."/>
            <person name="Binder M."/>
            <person name="Bloem J."/>
            <person name="Labutti K."/>
            <person name="Salamov A."/>
            <person name="Andreopoulos B."/>
            <person name="Baker S."/>
            <person name="Barry K."/>
            <person name="Bills G."/>
            <person name="Bluhm B."/>
            <person name="Cannon C."/>
            <person name="Castanera R."/>
            <person name="Culley D."/>
            <person name="Daum C."/>
            <person name="Ezra D."/>
            <person name="Gonzalez J."/>
            <person name="Henrissat B."/>
            <person name="Kuo A."/>
            <person name="Liang C."/>
            <person name="Lipzen A."/>
            <person name="Lutzoni F."/>
            <person name="Magnuson J."/>
            <person name="Mondo S."/>
            <person name="Nolan M."/>
            <person name="Ohm R."/>
            <person name="Pangilinan J."/>
            <person name="Park H.-J."/>
            <person name="Ramirez L."/>
            <person name="Alfaro M."/>
            <person name="Sun H."/>
            <person name="Tritt A."/>
            <person name="Yoshinaga Y."/>
            <person name="Zwiers L.-H."/>
            <person name="Turgeon B."/>
            <person name="Goodwin S."/>
            <person name="Spatafora J."/>
            <person name="Crous P."/>
            <person name="Grigoriev I."/>
        </authorList>
    </citation>
    <scope>NUCLEOTIDE SEQUENCE</scope>
    <source>
        <strain evidence="3">CBS 109.77</strain>
    </source>
</reference>
<evidence type="ECO:0000313" key="4">
    <source>
        <dbReference type="Proteomes" id="UP000799757"/>
    </source>
</evidence>
<dbReference type="PANTHER" id="PTHR39613:SF1">
    <property type="entry name" value="ANCHORED CELL WALL PROTEIN, PUTATIVE (AFU_ORTHOLOGUE AFUA_4G08960)-RELATED"/>
    <property type="match status" value="1"/>
</dbReference>
<dbReference type="PANTHER" id="PTHR39613">
    <property type="entry name" value="ANCHORED CELL WALL PROTEIN, PUTATIVE (AFU_ORTHOLOGUE AFUA_4G08960)-RELATED"/>
    <property type="match status" value="1"/>
</dbReference>
<organism evidence="3 4">
    <name type="scientific">Melanomma pulvis-pyrius CBS 109.77</name>
    <dbReference type="NCBI Taxonomy" id="1314802"/>
    <lineage>
        <taxon>Eukaryota</taxon>
        <taxon>Fungi</taxon>
        <taxon>Dikarya</taxon>
        <taxon>Ascomycota</taxon>
        <taxon>Pezizomycotina</taxon>
        <taxon>Dothideomycetes</taxon>
        <taxon>Pleosporomycetidae</taxon>
        <taxon>Pleosporales</taxon>
        <taxon>Melanommataceae</taxon>
        <taxon>Melanomma</taxon>
    </lineage>
</organism>
<feature type="domain" description="Ubiquitin 3 binding protein But2 C-terminal" evidence="2">
    <location>
        <begin position="24"/>
        <end position="169"/>
    </location>
</feature>
<keyword evidence="4" id="KW-1185">Reference proteome</keyword>
<dbReference type="Pfam" id="PF09792">
    <property type="entry name" value="But2"/>
    <property type="match status" value="1"/>
</dbReference>
<feature type="signal peptide" evidence="1">
    <location>
        <begin position="1"/>
        <end position="18"/>
    </location>
</feature>
<feature type="chain" id="PRO_5025558465" description="Ubiquitin 3 binding protein But2 C-terminal domain-containing protein" evidence="1">
    <location>
        <begin position="19"/>
        <end position="182"/>
    </location>
</feature>
<dbReference type="AlphaFoldDB" id="A0A6A6XVT9"/>
<name>A0A6A6XVT9_9PLEO</name>
<dbReference type="OrthoDB" id="4657524at2759"/>
<gene>
    <name evidence="3" type="ORF">K505DRAFT_230155</name>
</gene>
<protein>
    <recommendedName>
        <fullName evidence="2">Ubiquitin 3 binding protein But2 C-terminal domain-containing protein</fullName>
    </recommendedName>
</protein>
<evidence type="ECO:0000259" key="2">
    <source>
        <dbReference type="Pfam" id="PF09792"/>
    </source>
</evidence>
<proteinExistence type="predicted"/>
<keyword evidence="1" id="KW-0732">Signal</keyword>